<dbReference type="InterPro" id="IPR050077">
    <property type="entry name" value="LexA_repressor"/>
</dbReference>
<name>A0ABX9BUS8_9BURK</name>
<dbReference type="Pfam" id="PF00717">
    <property type="entry name" value="Peptidase_S24"/>
    <property type="match status" value="1"/>
</dbReference>
<dbReference type="InterPro" id="IPR039418">
    <property type="entry name" value="LexA-like"/>
</dbReference>
<dbReference type="Gene3D" id="2.10.109.10">
    <property type="entry name" value="Umud Fragment, subunit A"/>
    <property type="match status" value="1"/>
</dbReference>
<evidence type="ECO:0000313" key="3">
    <source>
        <dbReference type="Proteomes" id="UP000248631"/>
    </source>
</evidence>
<protein>
    <submittedName>
        <fullName evidence="2">Repressor</fullName>
    </submittedName>
</protein>
<feature type="domain" description="Peptidase S24/S26A/S26B/S26C" evidence="1">
    <location>
        <begin position="26"/>
        <end position="139"/>
    </location>
</feature>
<keyword evidence="3" id="KW-1185">Reference proteome</keyword>
<reference evidence="2 3" key="1">
    <citation type="submission" date="2014-12" db="EMBL/GenBank/DDBJ databases">
        <title>Complete genome sequence of Herbaspirillum rubrisubalbicans Os38.</title>
        <authorList>
            <person name="Chen M."/>
            <person name="An Q."/>
        </authorList>
    </citation>
    <scope>NUCLEOTIDE SEQUENCE [LARGE SCALE GENOMIC DNA]</scope>
    <source>
        <strain evidence="2 3">Os38</strain>
    </source>
</reference>
<organism evidence="2 3">
    <name type="scientific">Herbaspirillum rubrisubalbicans</name>
    <dbReference type="NCBI Taxonomy" id="80842"/>
    <lineage>
        <taxon>Bacteria</taxon>
        <taxon>Pseudomonadati</taxon>
        <taxon>Pseudomonadota</taxon>
        <taxon>Betaproteobacteria</taxon>
        <taxon>Burkholderiales</taxon>
        <taxon>Oxalobacteraceae</taxon>
        <taxon>Herbaspirillum</taxon>
    </lineage>
</organism>
<dbReference type="InterPro" id="IPR036286">
    <property type="entry name" value="LexA/Signal_pep-like_sf"/>
</dbReference>
<dbReference type="InterPro" id="IPR015927">
    <property type="entry name" value="Peptidase_S24_S26A/B/C"/>
</dbReference>
<accession>A0ABX9BUS8</accession>
<evidence type="ECO:0000313" key="2">
    <source>
        <dbReference type="EMBL" id="RAM61410.1"/>
    </source>
</evidence>
<dbReference type="EMBL" id="JUGD01000039">
    <property type="protein sequence ID" value="RAM61410.1"/>
    <property type="molecule type" value="Genomic_DNA"/>
</dbReference>
<dbReference type="PANTHER" id="PTHR33516:SF2">
    <property type="entry name" value="LEXA REPRESSOR-RELATED"/>
    <property type="match status" value="1"/>
</dbReference>
<sequence>MPPGSPVRPVPAIQFAGGPLALHITHKLHAGFPSPAADYTADPLDLNQYLVDRVACTFLFDVAGWSMSGAHIVEGDKVVVDRSISPQPGHIVVAIVNGEFTIKRLRLVNGAYELHPENPDFRPIRFGDGEVLEVFGVVVGVARKML</sequence>
<dbReference type="PANTHER" id="PTHR33516">
    <property type="entry name" value="LEXA REPRESSOR"/>
    <property type="match status" value="1"/>
</dbReference>
<comment type="caution">
    <text evidence="2">The sequence shown here is derived from an EMBL/GenBank/DDBJ whole genome shotgun (WGS) entry which is preliminary data.</text>
</comment>
<gene>
    <name evidence="2" type="ORF">RB24_25545</name>
</gene>
<evidence type="ECO:0000259" key="1">
    <source>
        <dbReference type="Pfam" id="PF00717"/>
    </source>
</evidence>
<dbReference type="NCBIfam" id="NF007621">
    <property type="entry name" value="PRK10276.1"/>
    <property type="match status" value="1"/>
</dbReference>
<dbReference type="SUPFAM" id="SSF51306">
    <property type="entry name" value="LexA/Signal peptidase"/>
    <property type="match status" value="1"/>
</dbReference>
<proteinExistence type="predicted"/>
<dbReference type="CDD" id="cd06529">
    <property type="entry name" value="S24_LexA-like"/>
    <property type="match status" value="1"/>
</dbReference>
<dbReference type="Proteomes" id="UP000248631">
    <property type="component" value="Unassembled WGS sequence"/>
</dbReference>